<reference evidence="2 3" key="1">
    <citation type="submission" date="2024-01" db="EMBL/GenBank/DDBJ databases">
        <title>Genome assemblies of Stephania.</title>
        <authorList>
            <person name="Yang L."/>
        </authorList>
    </citation>
    <scope>NUCLEOTIDE SEQUENCE [LARGE SCALE GENOMIC DNA]</scope>
    <source>
        <strain evidence="2">YNDBR</strain>
        <tissue evidence="2">Leaf</tissue>
    </source>
</reference>
<feature type="compositionally biased region" description="Basic and acidic residues" evidence="1">
    <location>
        <begin position="141"/>
        <end position="153"/>
    </location>
</feature>
<proteinExistence type="predicted"/>
<dbReference type="AlphaFoldDB" id="A0AAP0KZ62"/>
<name>A0AAP0KZ62_9MAGN</name>
<gene>
    <name evidence="2" type="ORF">Syun_006406</name>
</gene>
<keyword evidence="3" id="KW-1185">Reference proteome</keyword>
<sequence length="153" mass="17065">MSSPAAQQLLSSRLCKPSTPYLVSNSLSFPSPKSLRNSHRRQLMFTGALQIRCLHCRGNLRLCWMEIGDLVWEIWCCLKRFGNGGLDLVGFGAGVWSLSCSLPELMPSAITNGLDTKVEKSRKQMKERKNRAKKIRGVKKTKAEDAAKAGKKK</sequence>
<feature type="compositionally biased region" description="Basic residues" evidence="1">
    <location>
        <begin position="125"/>
        <end position="140"/>
    </location>
</feature>
<accession>A0AAP0KZ62</accession>
<feature type="region of interest" description="Disordered" evidence="1">
    <location>
        <begin position="116"/>
        <end position="153"/>
    </location>
</feature>
<comment type="caution">
    <text evidence="2">The sequence shown here is derived from an EMBL/GenBank/DDBJ whole genome shotgun (WGS) entry which is preliminary data.</text>
</comment>
<evidence type="ECO:0000313" key="2">
    <source>
        <dbReference type="EMBL" id="KAK9160065.1"/>
    </source>
</evidence>
<evidence type="ECO:0000313" key="3">
    <source>
        <dbReference type="Proteomes" id="UP001420932"/>
    </source>
</evidence>
<protein>
    <submittedName>
        <fullName evidence="2">Uncharacterized protein</fullName>
    </submittedName>
</protein>
<organism evidence="2 3">
    <name type="scientific">Stephania yunnanensis</name>
    <dbReference type="NCBI Taxonomy" id="152371"/>
    <lineage>
        <taxon>Eukaryota</taxon>
        <taxon>Viridiplantae</taxon>
        <taxon>Streptophyta</taxon>
        <taxon>Embryophyta</taxon>
        <taxon>Tracheophyta</taxon>
        <taxon>Spermatophyta</taxon>
        <taxon>Magnoliopsida</taxon>
        <taxon>Ranunculales</taxon>
        <taxon>Menispermaceae</taxon>
        <taxon>Menispermoideae</taxon>
        <taxon>Cissampelideae</taxon>
        <taxon>Stephania</taxon>
    </lineage>
</organism>
<evidence type="ECO:0000256" key="1">
    <source>
        <dbReference type="SAM" id="MobiDB-lite"/>
    </source>
</evidence>
<dbReference type="Gene3D" id="3.30.70.3370">
    <property type="match status" value="1"/>
</dbReference>
<dbReference type="EMBL" id="JBBNAF010000003">
    <property type="protein sequence ID" value="KAK9160065.1"/>
    <property type="molecule type" value="Genomic_DNA"/>
</dbReference>
<dbReference type="Proteomes" id="UP001420932">
    <property type="component" value="Unassembled WGS sequence"/>
</dbReference>
<dbReference type="InterPro" id="IPR053709">
    <property type="entry name" value="eRP_eS24_sf"/>
</dbReference>